<keyword evidence="5" id="KW-1185">Reference proteome</keyword>
<dbReference type="EMBL" id="CACRZD030000018">
    <property type="protein sequence ID" value="CAA6673375.1"/>
    <property type="molecule type" value="Genomic_DNA"/>
</dbReference>
<dbReference type="Proteomes" id="UP001189122">
    <property type="component" value="Unassembled WGS sequence"/>
</dbReference>
<reference evidence="4 5" key="1">
    <citation type="submission" date="2019-12" db="EMBL/GenBank/DDBJ databases">
        <authorList>
            <person name="Scholz U."/>
            <person name="Mascher M."/>
            <person name="Fiebig A."/>
        </authorList>
    </citation>
    <scope>NUCLEOTIDE SEQUENCE</scope>
</reference>
<dbReference type="AlphaFoldDB" id="A0A7I8JUE2"/>
<dbReference type="PANTHER" id="PTHR11926">
    <property type="entry name" value="GLUCOSYL/GLUCURONOSYL TRANSFERASES"/>
    <property type="match status" value="1"/>
</dbReference>
<proteinExistence type="inferred from homology"/>
<name>A0A7I8JUE2_SPIIN</name>
<gene>
    <name evidence="4" type="ORF">SI7747_18019792</name>
</gene>
<dbReference type="Gene3D" id="3.40.50.2000">
    <property type="entry name" value="Glycogen Phosphorylase B"/>
    <property type="match status" value="3"/>
</dbReference>
<sequence>MQGEGEKKGHAVVVRTLCKGTLSRRPSRHQAGRPPAHLHSPPHRRRRGDDDDIFDRRAAGLDIRYELVSDGLPADFDRSSNHDQFMLTLLHVSSAHVESLLRRISCRHPPPTCLIADTFFVWPAALSSKFGLLHASFWTEPALVFSLYYHLDLLRYHGHFASPGNTTMGSDIIFRAFEGAKAADLLRLGPDAATSPWPGRMPPVLAAVLSDAVGGFLSHCGWNSVLESIWCGVPLLCFPLLTDQFTNRKLVVDEWRIGLEEEVARKIGLLMGGGAARDSLDAAMKEARGALAGAGGSSRRNLDQFILDLKAR</sequence>
<keyword evidence="2" id="KW-0808">Transferase</keyword>
<feature type="region of interest" description="Disordered" evidence="3">
    <location>
        <begin position="22"/>
        <end position="51"/>
    </location>
</feature>
<dbReference type="Pfam" id="PF00201">
    <property type="entry name" value="UDPGT"/>
    <property type="match status" value="1"/>
</dbReference>
<dbReference type="PANTHER" id="PTHR11926:SF774">
    <property type="entry name" value="UDP-GLYCOSYLTRANSFERASE 85A1-RELATED"/>
    <property type="match status" value="1"/>
</dbReference>
<dbReference type="EMBL" id="LR743605">
    <property type="protein sequence ID" value="CAA2634380.1"/>
    <property type="molecule type" value="Genomic_DNA"/>
</dbReference>
<evidence type="ECO:0000256" key="2">
    <source>
        <dbReference type="ARBA" id="ARBA00022679"/>
    </source>
</evidence>
<accession>A0A7I8JUE2</accession>
<dbReference type="GO" id="GO:0008194">
    <property type="term" value="F:UDP-glycosyltransferase activity"/>
    <property type="evidence" value="ECO:0007669"/>
    <property type="project" value="InterPro"/>
</dbReference>
<evidence type="ECO:0000313" key="5">
    <source>
        <dbReference type="Proteomes" id="UP001189122"/>
    </source>
</evidence>
<dbReference type="InterPro" id="IPR002213">
    <property type="entry name" value="UDP_glucos_trans"/>
</dbReference>
<evidence type="ECO:0000313" key="4">
    <source>
        <dbReference type="EMBL" id="CAA2634380.1"/>
    </source>
</evidence>
<protein>
    <submittedName>
        <fullName evidence="4">Uncharacterized protein</fullName>
    </submittedName>
</protein>
<evidence type="ECO:0000256" key="1">
    <source>
        <dbReference type="ARBA" id="ARBA00009995"/>
    </source>
</evidence>
<dbReference type="SUPFAM" id="SSF53756">
    <property type="entry name" value="UDP-Glycosyltransferase/glycogen phosphorylase"/>
    <property type="match status" value="1"/>
</dbReference>
<evidence type="ECO:0000256" key="3">
    <source>
        <dbReference type="SAM" id="MobiDB-lite"/>
    </source>
</evidence>
<organism evidence="4">
    <name type="scientific">Spirodela intermedia</name>
    <name type="common">Intermediate duckweed</name>
    <dbReference type="NCBI Taxonomy" id="51605"/>
    <lineage>
        <taxon>Eukaryota</taxon>
        <taxon>Viridiplantae</taxon>
        <taxon>Streptophyta</taxon>
        <taxon>Embryophyta</taxon>
        <taxon>Tracheophyta</taxon>
        <taxon>Spermatophyta</taxon>
        <taxon>Magnoliopsida</taxon>
        <taxon>Liliopsida</taxon>
        <taxon>Araceae</taxon>
        <taxon>Lemnoideae</taxon>
        <taxon>Spirodela</taxon>
    </lineage>
</organism>
<comment type="similarity">
    <text evidence="1">Belongs to the UDP-glycosyltransferase family.</text>
</comment>